<dbReference type="PANTHER" id="PTHR42085">
    <property type="entry name" value="F-BOX DOMAIN-CONTAINING PROTEIN"/>
    <property type="match status" value="1"/>
</dbReference>
<comment type="caution">
    <text evidence="1">The sequence shown here is derived from an EMBL/GenBank/DDBJ whole genome shotgun (WGS) entry which is preliminary data.</text>
</comment>
<evidence type="ECO:0000313" key="2">
    <source>
        <dbReference type="Proteomes" id="UP000192596"/>
    </source>
</evidence>
<dbReference type="InterPro" id="IPR038883">
    <property type="entry name" value="AN11006-like"/>
</dbReference>
<dbReference type="OrthoDB" id="62952at2759"/>
<dbReference type="AlphaFoldDB" id="A0A1V8STD7"/>
<proteinExistence type="predicted"/>
<dbReference type="EMBL" id="NAJO01000027">
    <property type="protein sequence ID" value="OQO02433.1"/>
    <property type="molecule type" value="Genomic_DNA"/>
</dbReference>
<organism evidence="1 2">
    <name type="scientific">Cryoendolithus antarcticus</name>
    <dbReference type="NCBI Taxonomy" id="1507870"/>
    <lineage>
        <taxon>Eukaryota</taxon>
        <taxon>Fungi</taxon>
        <taxon>Dikarya</taxon>
        <taxon>Ascomycota</taxon>
        <taxon>Pezizomycotina</taxon>
        <taxon>Dothideomycetes</taxon>
        <taxon>Dothideomycetidae</taxon>
        <taxon>Cladosporiales</taxon>
        <taxon>Cladosporiaceae</taxon>
        <taxon>Cryoendolithus</taxon>
    </lineage>
</organism>
<reference evidence="2" key="1">
    <citation type="submission" date="2017-03" db="EMBL/GenBank/DDBJ databases">
        <title>Genomes of endolithic fungi from Antarctica.</title>
        <authorList>
            <person name="Coleine C."/>
            <person name="Masonjones S."/>
            <person name="Stajich J.E."/>
        </authorList>
    </citation>
    <scope>NUCLEOTIDE SEQUENCE [LARGE SCALE GENOMIC DNA]</scope>
    <source>
        <strain evidence="2">CCFEE 5527</strain>
    </source>
</reference>
<dbReference type="Proteomes" id="UP000192596">
    <property type="component" value="Unassembled WGS sequence"/>
</dbReference>
<evidence type="ECO:0000313" key="1">
    <source>
        <dbReference type="EMBL" id="OQO02433.1"/>
    </source>
</evidence>
<sequence>MIEGWRDGYWLVRAYKTHKRDDAMYLGRRRGMKLAETLNQPELGDRHRRYDCGYLTYDNCSLTELNQFRHQRGLAGLLCTNEPEAIRQLHTADDEATFSFLFALPKELRIQIYEYNCSYFGNDILYAPAQPPLTRVSRQLRREVLPVFYERCIFNLHVSPPSPICQIVAETASFFEIMGSDNLALVRNIQLCTDIDCEVTREQSRIPLEFVEECADIWLAQDGHSYELDVDVTGHDPSRAVWESIIERQGSHVRDFGALKHAIEAALRPVLDGIVERQENRGKLCMKDLTELAHALQECWKDEAKEE</sequence>
<accession>A0A1V8STD7</accession>
<name>A0A1V8STD7_9PEZI</name>
<keyword evidence="2" id="KW-1185">Reference proteome</keyword>
<protein>
    <submittedName>
        <fullName evidence="1">Uncharacterized protein</fullName>
    </submittedName>
</protein>
<dbReference type="PANTHER" id="PTHR42085:SF1">
    <property type="entry name" value="F-BOX DOMAIN-CONTAINING PROTEIN"/>
    <property type="match status" value="1"/>
</dbReference>
<dbReference type="InParanoid" id="A0A1V8STD7"/>
<gene>
    <name evidence="1" type="ORF">B0A48_11960</name>
</gene>